<comment type="pathway">
    <text evidence="5">Cofactor biosynthesis; 5,6,7,8-tetrahydromethanopterin biosynthesis.</text>
</comment>
<accession>D5VQL1</accession>
<dbReference type="RefSeq" id="WP_013099610.1">
    <property type="nucleotide sequence ID" value="NC_014122.1"/>
</dbReference>
<dbReference type="GO" id="GO:0016301">
    <property type="term" value="F:kinase activity"/>
    <property type="evidence" value="ECO:0007669"/>
    <property type="project" value="UniProtKB-KW"/>
</dbReference>
<comment type="cofactor">
    <cofactor evidence="5">
        <name>Mg(2+)</name>
        <dbReference type="ChEBI" id="CHEBI:18420"/>
    </cofactor>
</comment>
<dbReference type="KEGG" id="mif:Metin_0193"/>
<evidence type="ECO:0000313" key="8">
    <source>
        <dbReference type="Proteomes" id="UP000002061"/>
    </source>
</evidence>
<dbReference type="GO" id="GO:0005524">
    <property type="term" value="F:ATP binding"/>
    <property type="evidence" value="ECO:0007669"/>
    <property type="project" value="UniProtKB-UniRule"/>
</dbReference>
<evidence type="ECO:0000256" key="5">
    <source>
        <dbReference type="HAMAP-Rule" id="MF_02131"/>
    </source>
</evidence>
<comment type="function">
    <text evidence="5">Catalyzes the transfer of diphosphate from ATP to 6-hydroxymethyl-7,8-dihydropterin (6-HMD), leading to 6-hydroxymethyl-7,8-dihydropterin diphosphate (6-HMDP).</text>
</comment>
<dbReference type="GO" id="GO:0000287">
    <property type="term" value="F:magnesium ion binding"/>
    <property type="evidence" value="ECO:0007669"/>
    <property type="project" value="UniProtKB-UniRule"/>
</dbReference>
<dbReference type="Pfam" id="PF01973">
    <property type="entry name" value="MptE-like"/>
    <property type="match status" value="1"/>
</dbReference>
<evidence type="ECO:0000256" key="4">
    <source>
        <dbReference type="ARBA" id="ARBA00022840"/>
    </source>
</evidence>
<dbReference type="HAMAP" id="MF_02131">
    <property type="entry name" value="HMPDK_arch"/>
    <property type="match status" value="1"/>
</dbReference>
<dbReference type="HOGENOM" id="CLU_093043_0_0_2"/>
<organism evidence="7 8">
    <name type="scientific">Methanocaldococcus infernus (strain DSM 11812 / JCM 15783 / ME)</name>
    <dbReference type="NCBI Taxonomy" id="573063"/>
    <lineage>
        <taxon>Archaea</taxon>
        <taxon>Methanobacteriati</taxon>
        <taxon>Methanobacteriota</taxon>
        <taxon>Methanomada group</taxon>
        <taxon>Methanococci</taxon>
        <taxon>Methanococcales</taxon>
        <taxon>Methanocaldococcaceae</taxon>
        <taxon>Methanocaldococcus</taxon>
    </lineage>
</organism>
<dbReference type="SUPFAM" id="SSF63999">
    <property type="entry name" value="Thiamin pyrophosphokinase, catalytic domain"/>
    <property type="match status" value="1"/>
</dbReference>
<dbReference type="GeneID" id="9131193"/>
<dbReference type="UniPathway" id="UPA00065"/>
<dbReference type="eggNOG" id="arCOG04303">
    <property type="taxonomic scope" value="Archaea"/>
</dbReference>
<keyword evidence="2 5" id="KW-0547">Nucleotide-binding</keyword>
<feature type="domain" description="6-hydroxymethylpterin diphosphokinase MptE-like" evidence="6">
    <location>
        <begin position="33"/>
        <end position="176"/>
    </location>
</feature>
<evidence type="ECO:0000256" key="2">
    <source>
        <dbReference type="ARBA" id="ARBA00022741"/>
    </source>
</evidence>
<keyword evidence="4 5" id="KW-0067">ATP-binding</keyword>
<dbReference type="GO" id="GO:0003848">
    <property type="term" value="F:2-amino-4-hydroxy-6-hydroxymethyldihydropteridine diphosphokinase activity"/>
    <property type="evidence" value="ECO:0007669"/>
    <property type="project" value="UniProtKB-UniRule"/>
</dbReference>
<dbReference type="InterPro" id="IPR036759">
    <property type="entry name" value="TPK_catalytic_sf"/>
</dbReference>
<keyword evidence="5" id="KW-0460">Magnesium</keyword>
<dbReference type="GO" id="GO:2001118">
    <property type="term" value="P:tetrahydromethanopterin biosynthetic process"/>
    <property type="evidence" value="ECO:0007669"/>
    <property type="project" value="UniProtKB-UniRule"/>
</dbReference>
<evidence type="ECO:0000256" key="3">
    <source>
        <dbReference type="ARBA" id="ARBA00022777"/>
    </source>
</evidence>
<evidence type="ECO:0000256" key="1">
    <source>
        <dbReference type="ARBA" id="ARBA00022679"/>
    </source>
</evidence>
<name>D5VQL1_METIM</name>
<keyword evidence="1 5" id="KW-0808">Transferase</keyword>
<comment type="similarity">
    <text evidence="5">Belongs to the archaeal 6-HMPDK family.</text>
</comment>
<dbReference type="GO" id="GO:0009229">
    <property type="term" value="P:thiamine diphosphate biosynthetic process"/>
    <property type="evidence" value="ECO:0007669"/>
    <property type="project" value="InterPro"/>
</dbReference>
<dbReference type="EMBL" id="CP002009">
    <property type="protein sequence ID" value="ADG12864.1"/>
    <property type="molecule type" value="Genomic_DNA"/>
</dbReference>
<dbReference type="PANTHER" id="PTHR39648">
    <property type="entry name" value="6-HYDROXYMETHYL-7,8-DIHYDROPTERIN PYROPHOSPHOKINASE"/>
    <property type="match status" value="1"/>
</dbReference>
<dbReference type="Proteomes" id="UP000002061">
    <property type="component" value="Chromosome"/>
</dbReference>
<evidence type="ECO:0000259" key="6">
    <source>
        <dbReference type="Pfam" id="PF01973"/>
    </source>
</evidence>
<gene>
    <name evidence="5" type="primary">mptE</name>
    <name evidence="7" type="ordered locus">Metin_0193</name>
</gene>
<dbReference type="GO" id="GO:0004788">
    <property type="term" value="F:thiamine diphosphokinase activity"/>
    <property type="evidence" value="ECO:0007669"/>
    <property type="project" value="InterPro"/>
</dbReference>
<dbReference type="PANTHER" id="PTHR39648:SF1">
    <property type="entry name" value="6-HYDROXYMETHYL-7,8-DIHYDROPTERIN PYROPHOSPHOKINASE"/>
    <property type="match status" value="1"/>
</dbReference>
<dbReference type="AlphaFoldDB" id="D5VQL1"/>
<dbReference type="InterPro" id="IPR027510">
    <property type="entry name" value="HMPDK_MptE"/>
</dbReference>
<sequence length="222" mass="25592">MYYYEILKDFNFSMEKDIESAKILNSMIKRDEELLKEVESIIKDRVVYVYGAGPSLLRHIEYYKHPLVVADGACKAFLENDIIPDIIVSDLDGDLNALKECNKKGSIVVVHAHGDNIERIKSEVPKLKDVIGTHQVPDLKLENLIYVGGFTDGDRACYFSKYFGAKKLILGGMDFGEFITKYSRPNLKRDVERGDEIKIKKLRWAKRLIELLSREIEIEFLR</sequence>
<keyword evidence="8" id="KW-1185">Reference proteome</keyword>
<dbReference type="EC" id="2.7.6.3" evidence="5"/>
<keyword evidence="3 5" id="KW-0418">Kinase</keyword>
<comment type="catalytic activity">
    <reaction evidence="5">
        <text>6-hydroxymethyl-7,8-dihydropterin + ATP = (7,8-dihydropterin-6-yl)methyl diphosphate + AMP + H(+)</text>
        <dbReference type="Rhea" id="RHEA:11412"/>
        <dbReference type="ChEBI" id="CHEBI:15378"/>
        <dbReference type="ChEBI" id="CHEBI:30616"/>
        <dbReference type="ChEBI" id="CHEBI:44841"/>
        <dbReference type="ChEBI" id="CHEBI:72950"/>
        <dbReference type="ChEBI" id="CHEBI:456215"/>
        <dbReference type="EC" id="2.7.6.3"/>
    </reaction>
</comment>
<dbReference type="OrthoDB" id="34207at2157"/>
<dbReference type="InterPro" id="IPR002826">
    <property type="entry name" value="MptE-like"/>
</dbReference>
<dbReference type="STRING" id="573063.Metin_0193"/>
<protein>
    <recommendedName>
        <fullName evidence="5">6-hydroxymethyl-7,8-dihydropterin pyrophosphokinase</fullName>
        <shortName evidence="5">HPPK</shortName>
        <ecNumber evidence="5">2.7.6.3</ecNumber>
    </recommendedName>
    <alternativeName>
        <fullName evidence="5">2-amino-4-hydroxy-6-hydroxymethyldihydropteridine pyrophosphokinase</fullName>
    </alternativeName>
    <alternativeName>
        <fullName evidence="5">6-hydroxymethyl-7,8-dihydropterin diphosphokinase</fullName>
        <shortName evidence="5">6-HMPDK</shortName>
    </alternativeName>
    <alternativeName>
        <fullName evidence="5">7,8-dihydro-6-hydroxymethylpterin diphosphokinase</fullName>
    </alternativeName>
    <alternativeName>
        <fullName evidence="5">7,8-dihydro-6-hydroxymethylpterin pyrophosphokinase</fullName>
        <shortName evidence="5">PPPK</shortName>
    </alternativeName>
</protein>
<evidence type="ECO:0000313" key="7">
    <source>
        <dbReference type="EMBL" id="ADG12864.1"/>
    </source>
</evidence>
<proteinExistence type="inferred from homology"/>
<reference evidence="7" key="1">
    <citation type="submission" date="2010-04" db="EMBL/GenBank/DDBJ databases">
        <title>Complete sequence of Methanocaldococcus infernus ME.</title>
        <authorList>
            <consortium name="US DOE Joint Genome Institute"/>
            <person name="Lucas S."/>
            <person name="Copeland A."/>
            <person name="Lapidus A."/>
            <person name="Cheng J.-F."/>
            <person name="Bruce D."/>
            <person name="Goodwin L."/>
            <person name="Pitluck S."/>
            <person name="Munk A.C."/>
            <person name="Detter J.C."/>
            <person name="Han C."/>
            <person name="Tapia R."/>
            <person name="Land M."/>
            <person name="Hauser L."/>
            <person name="Kyrpides N."/>
            <person name="Mikhailova N."/>
            <person name="Sieprawska-Lupa M."/>
            <person name="Whitman W.B."/>
            <person name="Woyke T."/>
        </authorList>
    </citation>
    <scope>NUCLEOTIDE SEQUENCE [LARGE SCALE GENOMIC DNA]</scope>
    <source>
        <strain evidence="7">ME</strain>
    </source>
</reference>